<dbReference type="AlphaFoldDB" id="A0A8J5S9G7"/>
<dbReference type="EMBL" id="JAAALK010000284">
    <property type="protein sequence ID" value="KAG8067588.1"/>
    <property type="molecule type" value="Genomic_DNA"/>
</dbReference>
<reference evidence="1" key="2">
    <citation type="submission" date="2021-02" db="EMBL/GenBank/DDBJ databases">
        <authorList>
            <person name="Kimball J.A."/>
            <person name="Haas M.W."/>
            <person name="Macchietto M."/>
            <person name="Kono T."/>
            <person name="Duquette J."/>
            <person name="Shao M."/>
        </authorList>
    </citation>
    <scope>NUCLEOTIDE SEQUENCE</scope>
    <source>
        <tissue evidence="1">Fresh leaf tissue</tissue>
    </source>
</reference>
<sequence>MSDRSVANDNSGKKDDNPIITIINRLAAIEDMMRPLVPPADQVAAIETTMTGQGKQQQLLSAGLLRVKRSLSTGRSPSGGRVAA</sequence>
<evidence type="ECO:0000313" key="2">
    <source>
        <dbReference type="Proteomes" id="UP000729402"/>
    </source>
</evidence>
<accession>A0A8J5S9G7</accession>
<proteinExistence type="predicted"/>
<reference evidence="1" key="1">
    <citation type="journal article" date="2021" name="bioRxiv">
        <title>Whole Genome Assembly and Annotation of Northern Wild Rice, Zizania palustris L., Supports a Whole Genome Duplication in the Zizania Genus.</title>
        <authorList>
            <person name="Haas M."/>
            <person name="Kono T."/>
            <person name="Macchietto M."/>
            <person name="Millas R."/>
            <person name="McGilp L."/>
            <person name="Shao M."/>
            <person name="Duquette J."/>
            <person name="Hirsch C.N."/>
            <person name="Kimball J."/>
        </authorList>
    </citation>
    <scope>NUCLEOTIDE SEQUENCE</scope>
    <source>
        <tissue evidence="1">Fresh leaf tissue</tissue>
    </source>
</reference>
<keyword evidence="2" id="KW-1185">Reference proteome</keyword>
<dbReference type="Proteomes" id="UP000729402">
    <property type="component" value="Unassembled WGS sequence"/>
</dbReference>
<comment type="caution">
    <text evidence="1">The sequence shown here is derived from an EMBL/GenBank/DDBJ whole genome shotgun (WGS) entry which is preliminary data.</text>
</comment>
<evidence type="ECO:0000313" key="1">
    <source>
        <dbReference type="EMBL" id="KAG8067588.1"/>
    </source>
</evidence>
<protein>
    <submittedName>
        <fullName evidence="1">Uncharacterized protein</fullName>
    </submittedName>
</protein>
<organism evidence="1 2">
    <name type="scientific">Zizania palustris</name>
    <name type="common">Northern wild rice</name>
    <dbReference type="NCBI Taxonomy" id="103762"/>
    <lineage>
        <taxon>Eukaryota</taxon>
        <taxon>Viridiplantae</taxon>
        <taxon>Streptophyta</taxon>
        <taxon>Embryophyta</taxon>
        <taxon>Tracheophyta</taxon>
        <taxon>Spermatophyta</taxon>
        <taxon>Magnoliopsida</taxon>
        <taxon>Liliopsida</taxon>
        <taxon>Poales</taxon>
        <taxon>Poaceae</taxon>
        <taxon>BOP clade</taxon>
        <taxon>Oryzoideae</taxon>
        <taxon>Oryzeae</taxon>
        <taxon>Zizaniinae</taxon>
        <taxon>Zizania</taxon>
    </lineage>
</organism>
<name>A0A8J5S9G7_ZIZPA</name>
<gene>
    <name evidence="1" type="ORF">GUJ93_ZPchr0005g15787</name>
</gene>